<comment type="cofactor">
    <cofactor evidence="1">
        <name>Ca(2+)</name>
        <dbReference type="ChEBI" id="CHEBI:29108"/>
    </cofactor>
</comment>
<comment type="subcellular location">
    <subcellularLocation>
        <location evidence="2">Secreted</location>
    </subcellularLocation>
</comment>
<accession>A0A0E3JRT9</accession>
<dbReference type="SMART" id="SM00710">
    <property type="entry name" value="PbH1"/>
    <property type="match status" value="5"/>
</dbReference>
<dbReference type="PANTHER" id="PTHR40088">
    <property type="entry name" value="PECTATE LYASE (EUROFUNG)"/>
    <property type="match status" value="1"/>
</dbReference>
<dbReference type="Gene3D" id="2.60.120.560">
    <property type="entry name" value="Exo-inulinase, domain 1"/>
    <property type="match status" value="1"/>
</dbReference>
<dbReference type="InterPro" id="IPR052052">
    <property type="entry name" value="Polysaccharide_Lyase_9"/>
</dbReference>
<evidence type="ECO:0000259" key="9">
    <source>
        <dbReference type="Pfam" id="PF13229"/>
    </source>
</evidence>
<evidence type="ECO:0000256" key="3">
    <source>
        <dbReference type="ARBA" id="ARBA00022525"/>
    </source>
</evidence>
<protein>
    <submittedName>
        <fullName evidence="10">Cell wall binding repeat 2-containing protein</fullName>
    </submittedName>
</protein>
<keyword evidence="6" id="KW-0106">Calcium</keyword>
<keyword evidence="4" id="KW-0479">Metal-binding</keyword>
<evidence type="ECO:0000256" key="8">
    <source>
        <dbReference type="ARBA" id="ARBA00038263"/>
    </source>
</evidence>
<name>A0A0E3JRT9_CLOSL</name>
<feature type="domain" description="Right handed beta helix" evidence="9">
    <location>
        <begin position="176"/>
        <end position="337"/>
    </location>
</feature>
<dbReference type="GO" id="GO:0005576">
    <property type="term" value="C:extracellular region"/>
    <property type="evidence" value="ECO:0007669"/>
    <property type="project" value="UniProtKB-SubCell"/>
</dbReference>
<keyword evidence="7" id="KW-0456">Lyase</keyword>
<evidence type="ECO:0000313" key="11">
    <source>
        <dbReference type="Proteomes" id="UP000033115"/>
    </source>
</evidence>
<keyword evidence="11" id="KW-1185">Reference proteome</keyword>
<dbReference type="HOGENOM" id="CLU_464392_0_0_9"/>
<evidence type="ECO:0000256" key="7">
    <source>
        <dbReference type="ARBA" id="ARBA00023239"/>
    </source>
</evidence>
<dbReference type="RefSeq" id="WP_029163617.1">
    <property type="nucleotide sequence ID" value="NZ_CP009933.1"/>
</dbReference>
<evidence type="ECO:0000256" key="5">
    <source>
        <dbReference type="ARBA" id="ARBA00022729"/>
    </source>
</evidence>
<dbReference type="Pfam" id="PF13229">
    <property type="entry name" value="Beta_helix"/>
    <property type="match status" value="1"/>
</dbReference>
<evidence type="ECO:0000256" key="6">
    <source>
        <dbReference type="ARBA" id="ARBA00022837"/>
    </source>
</evidence>
<dbReference type="Proteomes" id="UP000033115">
    <property type="component" value="Chromosome"/>
</dbReference>
<dbReference type="InterPro" id="IPR011050">
    <property type="entry name" value="Pectin_lyase_fold/virulence"/>
</dbReference>
<evidence type="ECO:0000256" key="2">
    <source>
        <dbReference type="ARBA" id="ARBA00004613"/>
    </source>
</evidence>
<dbReference type="InterPro" id="IPR012334">
    <property type="entry name" value="Pectin_lyas_fold"/>
</dbReference>
<dbReference type="Gene3D" id="2.160.20.10">
    <property type="entry name" value="Single-stranded right-handed beta-helix, Pectin lyase-like"/>
    <property type="match status" value="1"/>
</dbReference>
<organism evidence="10 11">
    <name type="scientific">Clostridium scatologenes</name>
    <dbReference type="NCBI Taxonomy" id="1548"/>
    <lineage>
        <taxon>Bacteria</taxon>
        <taxon>Bacillati</taxon>
        <taxon>Bacillota</taxon>
        <taxon>Clostridia</taxon>
        <taxon>Eubacteriales</taxon>
        <taxon>Clostridiaceae</taxon>
        <taxon>Clostridium</taxon>
    </lineage>
</organism>
<sequence>MNLKLLNKKSIWLIIIFAITFTIAIRINEVKASASNIYYVSTNGNDSNQGTISSPFRTIKKGMMNLRQGDTLFIRGGIYSNERIDVVNMKGSTEKWYTVKNYPGEIATLDGKGVADVAMKFIGSSYWHIEGLEITNYRGAGIWLNGQSAANSNFQLIGLKIHNFNDPVISAYGTEGILGDGDSNFCTVKNCEIYDVGLLNNLKKDHGIYIGYGIKNWIIDANRIHDNSGAGIHMYGEPDGGSYCTVTNNLVYNNHNYGIVLASKATETNVYNNTLYNNSECDVYMRDGASGNTFKNNIFGSFGSNFNIEIMTGDVVNNSFDYNCYWKTDGQVIYRYTSGLNLNQWKSYGVESHSQYGDPKFINASGGNFRVYGNSRTTGMGIDDGKVPCYDYEGNLREAPTHEIGAYDYNILYDEFDNKTSKNSSNPVKYTIFGGGWRTMVDGSYVMEQYGEANKVMKAISGKATWDNYSVEAKVKMLTSGYGSDAGLIARCSDDGEVYYLVRLETSGITIYKVEHGNWTNLGYTTGNYSKDNWYNMGIICNGSMISASINGRIVKNVIDYSITKGKAGMYTSYYARWDNFKVSPRN</sequence>
<gene>
    <name evidence="10" type="ORF">CSCA_4798</name>
</gene>
<dbReference type="KEGG" id="csq:CSCA_4798"/>
<dbReference type="AlphaFoldDB" id="A0A0E3JRT9"/>
<dbReference type="PANTHER" id="PTHR40088:SF1">
    <property type="entry name" value="PECTATE LYASE PEL9"/>
    <property type="match status" value="1"/>
</dbReference>
<dbReference type="InterPro" id="IPR039448">
    <property type="entry name" value="Beta_helix"/>
</dbReference>
<dbReference type="InterPro" id="IPR006626">
    <property type="entry name" value="PbH1"/>
</dbReference>
<dbReference type="STRING" id="1548.CSCA_4798"/>
<dbReference type="SUPFAM" id="SSF51126">
    <property type="entry name" value="Pectin lyase-like"/>
    <property type="match status" value="1"/>
</dbReference>
<dbReference type="GO" id="GO:0046872">
    <property type="term" value="F:metal ion binding"/>
    <property type="evidence" value="ECO:0007669"/>
    <property type="project" value="UniProtKB-KW"/>
</dbReference>
<keyword evidence="3" id="KW-0964">Secreted</keyword>
<evidence type="ECO:0000256" key="1">
    <source>
        <dbReference type="ARBA" id="ARBA00001913"/>
    </source>
</evidence>
<keyword evidence="5" id="KW-0732">Signal</keyword>
<comment type="similarity">
    <text evidence="8">Belongs to the polysaccharide lyase 9 family.</text>
</comment>
<reference evidence="10 11" key="1">
    <citation type="journal article" date="2015" name="J. Biotechnol.">
        <title>Complete genome sequence of a malodorant-producing acetogen, Clostridium scatologenes ATCC 25775(T).</title>
        <authorList>
            <person name="Zhu Z."/>
            <person name="Guo T."/>
            <person name="Zheng H."/>
            <person name="Song T."/>
            <person name="Ouyang P."/>
            <person name="Xie J."/>
        </authorList>
    </citation>
    <scope>NUCLEOTIDE SEQUENCE [LARGE SCALE GENOMIC DNA]</scope>
    <source>
        <strain evidence="10 11">ATCC 25775</strain>
    </source>
</reference>
<dbReference type="GO" id="GO:0016837">
    <property type="term" value="F:carbon-oxygen lyase activity, acting on polysaccharides"/>
    <property type="evidence" value="ECO:0007669"/>
    <property type="project" value="TreeGrafter"/>
</dbReference>
<evidence type="ECO:0000313" key="10">
    <source>
        <dbReference type="EMBL" id="AKA71923.1"/>
    </source>
</evidence>
<proteinExistence type="inferred from homology"/>
<evidence type="ECO:0000256" key="4">
    <source>
        <dbReference type="ARBA" id="ARBA00022723"/>
    </source>
</evidence>
<dbReference type="EMBL" id="CP009933">
    <property type="protein sequence ID" value="AKA71923.1"/>
    <property type="molecule type" value="Genomic_DNA"/>
</dbReference>